<dbReference type="InterPro" id="IPR053714">
    <property type="entry name" value="Iso_Racemase_Enz_sf"/>
</dbReference>
<dbReference type="InterPro" id="IPR031475">
    <property type="entry name" value="NBD_C"/>
</dbReference>
<feature type="domain" description="Four-carbon acid sugar kinase N-terminal" evidence="14">
    <location>
        <begin position="227"/>
        <end position="452"/>
    </location>
</feature>
<dbReference type="Pfam" id="PF17042">
    <property type="entry name" value="NBD_C"/>
    <property type="match status" value="1"/>
</dbReference>
<evidence type="ECO:0000256" key="2">
    <source>
        <dbReference type="ARBA" id="ARBA00022679"/>
    </source>
</evidence>
<dbReference type="SUPFAM" id="SSF142764">
    <property type="entry name" value="YgbK-like"/>
    <property type="match status" value="1"/>
</dbReference>
<evidence type="ECO:0000256" key="11">
    <source>
        <dbReference type="ARBA" id="ARBA00039461"/>
    </source>
</evidence>
<evidence type="ECO:0000256" key="4">
    <source>
        <dbReference type="ARBA" id="ARBA00022777"/>
    </source>
</evidence>
<evidence type="ECO:0000256" key="9">
    <source>
        <dbReference type="ARBA" id="ARBA00037335"/>
    </source>
</evidence>
<evidence type="ECO:0000256" key="7">
    <source>
        <dbReference type="ARBA" id="ARBA00035898"/>
    </source>
</evidence>
<feature type="chain" id="PRO_5045707064" description="3-oxo-tetronate kinase" evidence="13">
    <location>
        <begin position="23"/>
        <end position="650"/>
    </location>
</feature>
<evidence type="ECO:0000256" key="13">
    <source>
        <dbReference type="SAM" id="SignalP"/>
    </source>
</evidence>
<dbReference type="InterPro" id="IPR037051">
    <property type="entry name" value="4-carb_acid_sugar_kinase_N_sf"/>
</dbReference>
<dbReference type="Pfam" id="PF07005">
    <property type="entry name" value="SBD_N"/>
    <property type="match status" value="1"/>
</dbReference>
<evidence type="ECO:0000313" key="17">
    <source>
        <dbReference type="Proteomes" id="UP001501004"/>
    </source>
</evidence>
<gene>
    <name evidence="16" type="ORF">GCM10022239_14440</name>
</gene>
<comment type="similarity">
    <text evidence="1">Belongs to the four-carbon acid sugar kinase family.</text>
</comment>
<dbReference type="Proteomes" id="UP001501004">
    <property type="component" value="Unassembled WGS sequence"/>
</dbReference>
<dbReference type="InterPro" id="IPR050007">
    <property type="entry name" value="OtnK"/>
</dbReference>
<keyword evidence="6" id="KW-0119">Carbohydrate metabolism</keyword>
<evidence type="ECO:0000256" key="6">
    <source>
        <dbReference type="ARBA" id="ARBA00023277"/>
    </source>
</evidence>
<dbReference type="EC" id="2.7.1.217" evidence="10"/>
<keyword evidence="17" id="KW-1185">Reference proteome</keyword>
<protein>
    <recommendedName>
        <fullName evidence="11">3-oxo-tetronate kinase</fullName>
        <ecNumber evidence="10">2.7.1.217</ecNumber>
    </recommendedName>
    <alternativeName>
        <fullName evidence="12">3-dehydrotetronate 4-kinase</fullName>
    </alternativeName>
</protein>
<evidence type="ECO:0000313" key="16">
    <source>
        <dbReference type="EMBL" id="GAA3739918.1"/>
    </source>
</evidence>
<dbReference type="Gene3D" id="3.40.980.20">
    <property type="entry name" value="Four-carbon acid sugar kinase, nucleotide binding domain"/>
    <property type="match status" value="1"/>
</dbReference>
<dbReference type="InterPro" id="IPR010737">
    <property type="entry name" value="4-carb_acid_sugar_kinase_N"/>
</dbReference>
<dbReference type="InterPro" id="IPR042213">
    <property type="entry name" value="NBD_C_sf"/>
</dbReference>
<reference evidence="17" key="1">
    <citation type="journal article" date="2019" name="Int. J. Syst. Evol. Microbiol.">
        <title>The Global Catalogue of Microorganisms (GCM) 10K type strain sequencing project: providing services to taxonomists for standard genome sequencing and annotation.</title>
        <authorList>
            <consortium name="The Broad Institute Genomics Platform"/>
            <consortium name="The Broad Institute Genome Sequencing Center for Infectious Disease"/>
            <person name="Wu L."/>
            <person name="Ma J."/>
        </authorList>
    </citation>
    <scope>NUCLEOTIDE SEQUENCE [LARGE SCALE GENOMIC DNA]</scope>
    <source>
        <strain evidence="17">JCM 16949</strain>
    </source>
</reference>
<evidence type="ECO:0000256" key="5">
    <source>
        <dbReference type="ARBA" id="ARBA00022840"/>
    </source>
</evidence>
<sequence>MTKKPLVALISATPLAIPPAEAAMAETFCEVEIWNLLDDRLMTEAALQGGLTPELAARMETLIDFAIGQGADAVLLTCSLYGSVADGFVAPIPVLAPDRAVFDDVTGSSYQRILVVASFEEALKDSAYRLGKDAAASGRAIEVTGVVATAAMTSAKSGNTRALVDDLAEAVEPASAGIDAVLLAQYSLAPAREDLERRLGIPVLSGPSSAAVKLRDAFVGSAPRGVLGAIADDYTGAVDVADALRSAGLRTLLFFGLDAPPEHLPEHDAIVIALKTRSVPAAEAVEESLTALDYLQQHRADQIYFKYCSTFDSTPEGNIGPVLTALAERLDADMVVTTPSSPHHARTVYSGQLFVGGVLLEDSHMAQHPLNPMTDSLLPRLLAAQTDRQIRSLSLETIRAGIGAIDAELGGHAGRQPSFVVADGITQDDLDALAVTQIDRPLVAGAAGFALAMGRARARRGDRAQSGDGASGNQFRSAVLAGSCSASTLEQISRFQSQGFPSYQLTATPEMTIESLSSDALRWYDALEEGSVPLFYSSVNAEELARIRAELDGDRVAAIFEQALASIAVGLRERGVDRFVVAGGETSGTVTQRLHVTGGIMGGRVDDGVAWLYTAQDPPLALLLKSGNFGDPDLFLRSTDPERAWGEIDD</sequence>
<feature type="domain" description="Four-carbon acid sugar kinase nucleotide binding" evidence="15">
    <location>
        <begin position="478"/>
        <end position="635"/>
    </location>
</feature>
<evidence type="ECO:0000256" key="8">
    <source>
        <dbReference type="ARBA" id="ARBA00036346"/>
    </source>
</evidence>
<name>A0ABP7FHY2_9MICO</name>
<comment type="catalytic activity">
    <reaction evidence="7">
        <text>3-dehydro-L-erythronate + ATP = 3-dehydro-4-O-phospho-L-erythronate + ADP + H(+)</text>
        <dbReference type="Rhea" id="RHEA:52552"/>
        <dbReference type="ChEBI" id="CHEBI:15378"/>
        <dbReference type="ChEBI" id="CHEBI:30616"/>
        <dbReference type="ChEBI" id="CHEBI:136592"/>
        <dbReference type="ChEBI" id="CHEBI:136670"/>
        <dbReference type="ChEBI" id="CHEBI:456216"/>
        <dbReference type="EC" id="2.7.1.217"/>
    </reaction>
</comment>
<keyword evidence="5" id="KW-0067">ATP-binding</keyword>
<evidence type="ECO:0000256" key="1">
    <source>
        <dbReference type="ARBA" id="ARBA00005715"/>
    </source>
</evidence>
<evidence type="ECO:0000256" key="12">
    <source>
        <dbReference type="ARBA" id="ARBA00041377"/>
    </source>
</evidence>
<dbReference type="NCBIfam" id="NF043035">
    <property type="entry name" value="OxoTetrKin"/>
    <property type="match status" value="1"/>
</dbReference>
<evidence type="ECO:0000256" key="3">
    <source>
        <dbReference type="ARBA" id="ARBA00022741"/>
    </source>
</evidence>
<comment type="function">
    <text evidence="9">Catalyzes the ATP-dependent phosphorylation of 3-oxo-tetronate to 3-oxo-tetronate 4-phosphate.</text>
</comment>
<keyword evidence="3" id="KW-0547">Nucleotide-binding</keyword>
<dbReference type="Gene3D" id="3.40.50.12500">
    <property type="match status" value="1"/>
</dbReference>
<evidence type="ECO:0000259" key="14">
    <source>
        <dbReference type="Pfam" id="PF07005"/>
    </source>
</evidence>
<dbReference type="EMBL" id="BAABAE010000003">
    <property type="protein sequence ID" value="GAA3739918.1"/>
    <property type="molecule type" value="Genomic_DNA"/>
</dbReference>
<comment type="caution">
    <text evidence="16">The sequence shown here is derived from an EMBL/GenBank/DDBJ whole genome shotgun (WGS) entry which is preliminary data.</text>
</comment>
<keyword evidence="4" id="KW-0418">Kinase</keyword>
<keyword evidence="2" id="KW-0808">Transferase</keyword>
<proteinExistence type="inferred from homology"/>
<accession>A0ABP7FHY2</accession>
<organism evidence="16 17">
    <name type="scientific">Leifsonella bigeumensis</name>
    <dbReference type="NCBI Taxonomy" id="433643"/>
    <lineage>
        <taxon>Bacteria</taxon>
        <taxon>Bacillati</taxon>
        <taxon>Actinomycetota</taxon>
        <taxon>Actinomycetes</taxon>
        <taxon>Micrococcales</taxon>
        <taxon>Microbacteriaceae</taxon>
        <taxon>Leifsonella</taxon>
    </lineage>
</organism>
<comment type="catalytic activity">
    <reaction evidence="8">
        <text>3-dehydro-D-erythronate + ATP = 3-dehydro-4-O-phospho-D-erythronate + ADP + H(+)</text>
        <dbReference type="Rhea" id="RHEA:52556"/>
        <dbReference type="ChEBI" id="CHEBI:15378"/>
        <dbReference type="ChEBI" id="CHEBI:30616"/>
        <dbReference type="ChEBI" id="CHEBI:57958"/>
        <dbReference type="ChEBI" id="CHEBI:136593"/>
        <dbReference type="ChEBI" id="CHEBI:456216"/>
        <dbReference type="EC" id="2.7.1.217"/>
    </reaction>
</comment>
<keyword evidence="13" id="KW-0732">Signal</keyword>
<evidence type="ECO:0000256" key="10">
    <source>
        <dbReference type="ARBA" id="ARBA00039095"/>
    </source>
</evidence>
<evidence type="ECO:0000259" key="15">
    <source>
        <dbReference type="Pfam" id="PF17042"/>
    </source>
</evidence>
<dbReference type="Gene3D" id="3.40.50.10840">
    <property type="entry name" value="Putative sugar-binding, N-terminal domain"/>
    <property type="match status" value="1"/>
</dbReference>
<feature type="signal peptide" evidence="13">
    <location>
        <begin position="1"/>
        <end position="22"/>
    </location>
</feature>